<evidence type="ECO:0000256" key="12">
    <source>
        <dbReference type="PIRNR" id="PIRNR000368"/>
    </source>
</evidence>
<dbReference type="PANTHER" id="PTHR30352">
    <property type="entry name" value="PYRUVATE FORMATE-LYASE-ACTIVATING ENZYME"/>
    <property type="match status" value="1"/>
</dbReference>
<dbReference type="EC" id="1.97.1.-" evidence="12"/>
<keyword evidence="6" id="KW-0949">S-adenosyl-L-methionine</keyword>
<dbReference type="SFLD" id="SFLDG01066">
    <property type="entry name" value="organic_radical-activating_enz"/>
    <property type="match status" value="1"/>
</dbReference>
<dbReference type="InterPro" id="IPR012837">
    <property type="entry name" value="NrdG"/>
</dbReference>
<dbReference type="EMBL" id="DVNG01000010">
    <property type="protein sequence ID" value="HIU49528.1"/>
    <property type="molecule type" value="Genomic_DNA"/>
</dbReference>
<evidence type="ECO:0000313" key="13">
    <source>
        <dbReference type="EMBL" id="HIU49528.1"/>
    </source>
</evidence>
<dbReference type="PIRSF" id="PIRSF000368">
    <property type="entry name" value="NrdG"/>
    <property type="match status" value="1"/>
</dbReference>
<evidence type="ECO:0000256" key="10">
    <source>
        <dbReference type="ARBA" id="ARBA00023014"/>
    </source>
</evidence>
<keyword evidence="9" id="KW-0408">Iron</keyword>
<comment type="cofactor">
    <cofactor evidence="1">
        <name>[4Fe-4S] cluster</name>
        <dbReference type="ChEBI" id="CHEBI:49883"/>
    </cofactor>
</comment>
<evidence type="ECO:0000256" key="3">
    <source>
        <dbReference type="ARBA" id="ARBA00009777"/>
    </source>
</evidence>
<gene>
    <name evidence="13" type="primary">nrdG</name>
    <name evidence="13" type="ORF">IAD22_00730</name>
</gene>
<dbReference type="PANTHER" id="PTHR30352:SF2">
    <property type="entry name" value="ANAEROBIC RIBONUCLEOSIDE-TRIPHOSPHATE REDUCTASE-ACTIVATING PROTEIN"/>
    <property type="match status" value="1"/>
</dbReference>
<evidence type="ECO:0000256" key="2">
    <source>
        <dbReference type="ARBA" id="ARBA00003852"/>
    </source>
</evidence>
<dbReference type="Gene3D" id="3.20.20.70">
    <property type="entry name" value="Aldolase class I"/>
    <property type="match status" value="1"/>
</dbReference>
<dbReference type="NCBIfam" id="TIGR02491">
    <property type="entry name" value="NrdG"/>
    <property type="match status" value="1"/>
</dbReference>
<keyword evidence="8 12" id="KW-0560">Oxidoreductase</keyword>
<protein>
    <recommendedName>
        <fullName evidence="4 12">Anaerobic ribonucleoside-triphosphate reductase-activating protein</fullName>
        <ecNumber evidence="12">1.97.1.-</ecNumber>
    </recommendedName>
</protein>
<name>A0A9D1LWS2_9FIRM</name>
<keyword evidence="7" id="KW-0479">Metal-binding</keyword>
<dbReference type="InterPro" id="IPR007197">
    <property type="entry name" value="rSAM"/>
</dbReference>
<proteinExistence type="inferred from homology"/>
<reference evidence="13" key="2">
    <citation type="journal article" date="2021" name="PeerJ">
        <title>Extensive microbial diversity within the chicken gut microbiome revealed by metagenomics and culture.</title>
        <authorList>
            <person name="Gilroy R."/>
            <person name="Ravi A."/>
            <person name="Getino M."/>
            <person name="Pursley I."/>
            <person name="Horton D.L."/>
            <person name="Alikhan N.F."/>
            <person name="Baker D."/>
            <person name="Gharbi K."/>
            <person name="Hall N."/>
            <person name="Watson M."/>
            <person name="Adriaenssens E.M."/>
            <person name="Foster-Nyarko E."/>
            <person name="Jarju S."/>
            <person name="Secka A."/>
            <person name="Antonio M."/>
            <person name="Oren A."/>
            <person name="Chaudhuri R.R."/>
            <person name="La Ragione R."/>
            <person name="Hildebrand F."/>
            <person name="Pallen M.J."/>
        </authorList>
    </citation>
    <scope>NUCLEOTIDE SEQUENCE</scope>
    <source>
        <strain evidence="13">ChiGjej1B1-1684</strain>
    </source>
</reference>
<dbReference type="SUPFAM" id="SSF102114">
    <property type="entry name" value="Radical SAM enzymes"/>
    <property type="match status" value="1"/>
</dbReference>
<dbReference type="InterPro" id="IPR001989">
    <property type="entry name" value="Radical_activat_CS"/>
</dbReference>
<dbReference type="SFLD" id="SFLDG01063">
    <property type="entry name" value="activating_enzymes__group_1"/>
    <property type="match status" value="1"/>
</dbReference>
<dbReference type="SFLD" id="SFLDS00029">
    <property type="entry name" value="Radical_SAM"/>
    <property type="match status" value="1"/>
</dbReference>
<dbReference type="Pfam" id="PF13353">
    <property type="entry name" value="Fer4_12"/>
    <property type="match status" value="1"/>
</dbReference>
<dbReference type="GO" id="GO:0051539">
    <property type="term" value="F:4 iron, 4 sulfur cluster binding"/>
    <property type="evidence" value="ECO:0007669"/>
    <property type="project" value="UniProtKB-KW"/>
</dbReference>
<evidence type="ECO:0000256" key="6">
    <source>
        <dbReference type="ARBA" id="ARBA00022691"/>
    </source>
</evidence>
<evidence type="ECO:0000256" key="5">
    <source>
        <dbReference type="ARBA" id="ARBA00022485"/>
    </source>
</evidence>
<dbReference type="SFLD" id="SFLDF00299">
    <property type="entry name" value="anaerobic_ribonucleoside-triph"/>
    <property type="match status" value="1"/>
</dbReference>
<dbReference type="InterPro" id="IPR013785">
    <property type="entry name" value="Aldolase_TIM"/>
</dbReference>
<evidence type="ECO:0000256" key="1">
    <source>
        <dbReference type="ARBA" id="ARBA00001966"/>
    </source>
</evidence>
<evidence type="ECO:0000256" key="9">
    <source>
        <dbReference type="ARBA" id="ARBA00023004"/>
    </source>
</evidence>
<dbReference type="GO" id="GO:0046872">
    <property type="term" value="F:metal ion binding"/>
    <property type="evidence" value="ECO:0007669"/>
    <property type="project" value="UniProtKB-KW"/>
</dbReference>
<comment type="caution">
    <text evidence="13">The sequence shown here is derived from an EMBL/GenBank/DDBJ whole genome shotgun (WGS) entry which is preliminary data.</text>
</comment>
<dbReference type="GO" id="GO:0004748">
    <property type="term" value="F:ribonucleoside-diphosphate reductase activity, thioredoxin disulfide as acceptor"/>
    <property type="evidence" value="ECO:0007669"/>
    <property type="project" value="TreeGrafter"/>
</dbReference>
<evidence type="ECO:0000256" key="11">
    <source>
        <dbReference type="ARBA" id="ARBA00047365"/>
    </source>
</evidence>
<evidence type="ECO:0000256" key="4">
    <source>
        <dbReference type="ARBA" id="ARBA00014281"/>
    </source>
</evidence>
<keyword evidence="10" id="KW-0411">Iron-sulfur</keyword>
<evidence type="ECO:0000256" key="8">
    <source>
        <dbReference type="ARBA" id="ARBA00023002"/>
    </source>
</evidence>
<evidence type="ECO:0000256" key="7">
    <source>
        <dbReference type="ARBA" id="ARBA00022723"/>
    </source>
</evidence>
<keyword evidence="5" id="KW-0004">4Fe-4S</keyword>
<dbReference type="PROSITE" id="PS01087">
    <property type="entry name" value="RADICAL_ACTIVATING"/>
    <property type="match status" value="1"/>
</dbReference>
<organism evidence="13 14">
    <name type="scientific">Candidatus Limousia pullorum</name>
    <dbReference type="NCBI Taxonomy" id="2840860"/>
    <lineage>
        <taxon>Bacteria</taxon>
        <taxon>Bacillati</taxon>
        <taxon>Bacillota</taxon>
        <taxon>Clostridia</taxon>
        <taxon>Eubacteriales</taxon>
        <taxon>Oscillospiraceae</taxon>
        <taxon>Oscillospiraceae incertae sedis</taxon>
        <taxon>Candidatus Limousia</taxon>
    </lineage>
</organism>
<comment type="similarity">
    <text evidence="3 12">Belongs to the organic radical-activating enzymes family.</text>
</comment>
<reference evidence="13" key="1">
    <citation type="submission" date="2020-10" db="EMBL/GenBank/DDBJ databases">
        <authorList>
            <person name="Gilroy R."/>
        </authorList>
    </citation>
    <scope>NUCLEOTIDE SEQUENCE</scope>
    <source>
        <strain evidence="13">ChiGjej1B1-1684</strain>
    </source>
</reference>
<comment type="catalytic activity">
    <reaction evidence="11">
        <text>glycyl-[protein] + reduced [flavodoxin] + S-adenosyl-L-methionine = glycin-2-yl radical-[protein] + semiquinone [flavodoxin] + 5'-deoxyadenosine + L-methionine + H(+)</text>
        <dbReference type="Rhea" id="RHEA:61976"/>
        <dbReference type="Rhea" id="RHEA-COMP:10622"/>
        <dbReference type="Rhea" id="RHEA-COMP:14480"/>
        <dbReference type="Rhea" id="RHEA-COMP:15993"/>
        <dbReference type="Rhea" id="RHEA-COMP:15994"/>
        <dbReference type="ChEBI" id="CHEBI:15378"/>
        <dbReference type="ChEBI" id="CHEBI:17319"/>
        <dbReference type="ChEBI" id="CHEBI:29947"/>
        <dbReference type="ChEBI" id="CHEBI:32722"/>
        <dbReference type="ChEBI" id="CHEBI:57618"/>
        <dbReference type="ChEBI" id="CHEBI:57844"/>
        <dbReference type="ChEBI" id="CHEBI:59789"/>
        <dbReference type="ChEBI" id="CHEBI:140311"/>
    </reaction>
</comment>
<dbReference type="Proteomes" id="UP000824118">
    <property type="component" value="Unassembled WGS sequence"/>
</dbReference>
<comment type="function">
    <text evidence="2 12">Activation of anaerobic ribonucleoside-triphosphate reductase under anaerobic conditions by generation of an organic free radical, using S-adenosylmethionine and reduced flavodoxin as cosubstrates to produce 5'-deoxy-adenosine.</text>
</comment>
<sequence>MEKQHTLRLAGVIRESIVDGPGIRMTVFVQGCPHHCKGCHNAKTWDFEGGYDAQPERLIEEAKKDPLLKGLTFSGGEPFCQAEALSYLGKLAHEAGFDVFTYTGYTFEELLEGSKENPQWMELLKECDYLVDGPFILEQKNILLRFRGSKNQRILEVKKSLEAGKAVISEEYNK</sequence>
<accession>A0A9D1LWS2</accession>
<dbReference type="CDD" id="cd01335">
    <property type="entry name" value="Radical_SAM"/>
    <property type="match status" value="1"/>
</dbReference>
<dbReference type="InterPro" id="IPR058240">
    <property type="entry name" value="rSAM_sf"/>
</dbReference>
<dbReference type="GO" id="GO:0043365">
    <property type="term" value="F:[formate-C-acetyltransferase]-activating enzyme activity"/>
    <property type="evidence" value="ECO:0007669"/>
    <property type="project" value="InterPro"/>
</dbReference>
<dbReference type="AlphaFoldDB" id="A0A9D1LWS2"/>
<dbReference type="InterPro" id="IPR034457">
    <property type="entry name" value="Organic_radical-activating"/>
</dbReference>
<evidence type="ECO:0000313" key="14">
    <source>
        <dbReference type="Proteomes" id="UP000824118"/>
    </source>
</evidence>